<keyword evidence="3" id="KW-1185">Reference proteome</keyword>
<evidence type="ECO:0000313" key="3">
    <source>
        <dbReference type="Proteomes" id="UP000584374"/>
    </source>
</evidence>
<sequence>MILAVLGTGPSERERILDLAKNASEPNWLTVGMPGIPQQLAGAVESEREASAIVYWSPMIMPGLLQTADYVRTIAIADGQPKHDVESRVMVRLARREVLTRREPAKFDVLVGEVALRQPIGTPDMMIEQLRYLIKASVEYPNVNLRVVPTRVGWHPGTAGSFALYEFPDSPPFVHFEHYSSGAFVTNSDDIEAYRKAVAAIGQYAYSPADSTNFIAQVIVEEYQENDIRDQMAQEHV</sequence>
<proteinExistence type="predicted"/>
<dbReference type="Proteomes" id="UP000584374">
    <property type="component" value="Unassembled WGS sequence"/>
</dbReference>
<dbReference type="InterPro" id="IPR043917">
    <property type="entry name" value="DUF5753"/>
</dbReference>
<gene>
    <name evidence="2" type="ORF">BJ970_007316</name>
</gene>
<accession>A0A840QHP8</accession>
<dbReference type="EMBL" id="JACHIW010000002">
    <property type="protein sequence ID" value="MBB5159717.1"/>
    <property type="molecule type" value="Genomic_DNA"/>
</dbReference>
<dbReference type="AlphaFoldDB" id="A0A840QHP8"/>
<evidence type="ECO:0000313" key="2">
    <source>
        <dbReference type="EMBL" id="MBB5159717.1"/>
    </source>
</evidence>
<organism evidence="2 3">
    <name type="scientific">Saccharopolyspora phatthalungensis</name>
    <dbReference type="NCBI Taxonomy" id="664693"/>
    <lineage>
        <taxon>Bacteria</taxon>
        <taxon>Bacillati</taxon>
        <taxon>Actinomycetota</taxon>
        <taxon>Actinomycetes</taxon>
        <taxon>Pseudonocardiales</taxon>
        <taxon>Pseudonocardiaceae</taxon>
        <taxon>Saccharopolyspora</taxon>
    </lineage>
</organism>
<evidence type="ECO:0000259" key="1">
    <source>
        <dbReference type="Pfam" id="PF19054"/>
    </source>
</evidence>
<comment type="caution">
    <text evidence="2">The sequence shown here is derived from an EMBL/GenBank/DDBJ whole genome shotgun (WGS) entry which is preliminary data.</text>
</comment>
<dbReference type="Pfam" id="PF19054">
    <property type="entry name" value="DUF5753"/>
    <property type="match status" value="1"/>
</dbReference>
<reference evidence="2 3" key="1">
    <citation type="submission" date="2020-08" db="EMBL/GenBank/DDBJ databases">
        <title>Sequencing the genomes of 1000 actinobacteria strains.</title>
        <authorList>
            <person name="Klenk H.-P."/>
        </authorList>
    </citation>
    <scope>NUCLEOTIDE SEQUENCE [LARGE SCALE GENOMIC DNA]</scope>
    <source>
        <strain evidence="2 3">DSM 45584</strain>
    </source>
</reference>
<protein>
    <recommendedName>
        <fullName evidence="1">DUF5753 domain-containing protein</fullName>
    </recommendedName>
</protein>
<name>A0A840QHP8_9PSEU</name>
<feature type="domain" description="DUF5753" evidence="1">
    <location>
        <begin position="43"/>
        <end position="216"/>
    </location>
</feature>